<keyword evidence="11" id="KW-0739">Sodium transport</keyword>
<evidence type="ECO:0000256" key="14">
    <source>
        <dbReference type="SAM" id="Phobius"/>
    </source>
</evidence>
<dbReference type="InterPro" id="IPR001734">
    <property type="entry name" value="Na/solute_symporter"/>
</dbReference>
<feature type="transmembrane region" description="Helical" evidence="14">
    <location>
        <begin position="175"/>
        <end position="197"/>
    </location>
</feature>
<keyword evidence="5 14" id="KW-0812">Transmembrane</keyword>
<dbReference type="Gene3D" id="1.20.1730.10">
    <property type="entry name" value="Sodium/glucose cotransporter"/>
    <property type="match status" value="1"/>
</dbReference>
<feature type="transmembrane region" description="Helical" evidence="14">
    <location>
        <begin position="498"/>
        <end position="519"/>
    </location>
</feature>
<dbReference type="EMBL" id="NXIF01000060">
    <property type="protein sequence ID" value="PKI79764.1"/>
    <property type="molecule type" value="Genomic_DNA"/>
</dbReference>
<evidence type="ECO:0000256" key="1">
    <source>
        <dbReference type="ARBA" id="ARBA00004651"/>
    </source>
</evidence>
<dbReference type="GO" id="GO:0005886">
    <property type="term" value="C:plasma membrane"/>
    <property type="evidence" value="ECO:0007669"/>
    <property type="project" value="UniProtKB-SubCell"/>
</dbReference>
<dbReference type="GO" id="GO:0006814">
    <property type="term" value="P:sodium ion transport"/>
    <property type="evidence" value="ECO:0007669"/>
    <property type="project" value="UniProtKB-KW"/>
</dbReference>
<name>A0A2N1IZT5_9BACT</name>
<dbReference type="Pfam" id="PF00474">
    <property type="entry name" value="SSF"/>
    <property type="match status" value="1"/>
</dbReference>
<dbReference type="RefSeq" id="WP_101185881.1">
    <property type="nucleotide sequence ID" value="NZ_CP031218.1"/>
</dbReference>
<evidence type="ECO:0000256" key="2">
    <source>
        <dbReference type="ARBA" id="ARBA00006434"/>
    </source>
</evidence>
<feature type="transmembrane region" description="Helical" evidence="14">
    <location>
        <begin position="231"/>
        <end position="250"/>
    </location>
</feature>
<evidence type="ECO:0000256" key="10">
    <source>
        <dbReference type="ARBA" id="ARBA00023136"/>
    </source>
</evidence>
<proteinExistence type="inferred from homology"/>
<keyword evidence="9" id="KW-0406">Ion transport</keyword>
<dbReference type="KEGG" id="ahs:AHALO_2630"/>
<dbReference type="CDD" id="cd10322">
    <property type="entry name" value="SLC5sbd"/>
    <property type="match status" value="1"/>
</dbReference>
<keyword evidence="3" id="KW-0813">Transport</keyword>
<reference evidence="15 16" key="1">
    <citation type="submission" date="2017-09" db="EMBL/GenBank/DDBJ databases">
        <title>Genomics of the genus Arcobacter.</title>
        <authorList>
            <person name="Perez-Cataluna A."/>
            <person name="Figueras M.J."/>
            <person name="Salas-Masso N."/>
        </authorList>
    </citation>
    <scope>NUCLEOTIDE SEQUENCE [LARGE SCALE GENOMIC DNA]</scope>
    <source>
        <strain evidence="15 16">DSM 18005</strain>
    </source>
</reference>
<feature type="transmembrane region" description="Helical" evidence="14">
    <location>
        <begin position="6"/>
        <end position="22"/>
    </location>
</feature>
<feature type="transmembrane region" description="Helical" evidence="14">
    <location>
        <begin position="415"/>
        <end position="432"/>
    </location>
</feature>
<feature type="transmembrane region" description="Helical" evidence="14">
    <location>
        <begin position="314"/>
        <end position="342"/>
    </location>
</feature>
<dbReference type="PROSITE" id="PS50283">
    <property type="entry name" value="NA_SOLUT_SYMP_3"/>
    <property type="match status" value="1"/>
</dbReference>
<evidence type="ECO:0000256" key="7">
    <source>
        <dbReference type="ARBA" id="ARBA00022989"/>
    </source>
</evidence>
<evidence type="ECO:0000256" key="4">
    <source>
        <dbReference type="ARBA" id="ARBA00022475"/>
    </source>
</evidence>
<evidence type="ECO:0000313" key="15">
    <source>
        <dbReference type="EMBL" id="PKI79764.1"/>
    </source>
</evidence>
<comment type="similarity">
    <text evidence="2 13">Belongs to the sodium:solute symporter (SSF) (TC 2.A.21) family.</text>
</comment>
<dbReference type="InterPro" id="IPR050277">
    <property type="entry name" value="Sodium:Solute_Symporter"/>
</dbReference>
<feature type="transmembrane region" description="Helical" evidence="14">
    <location>
        <begin position="444"/>
        <end position="462"/>
    </location>
</feature>
<keyword evidence="8" id="KW-0915">Sodium</keyword>
<feature type="transmembrane region" description="Helical" evidence="14">
    <location>
        <begin position="72"/>
        <end position="95"/>
    </location>
</feature>
<feature type="transmembrane region" description="Helical" evidence="14">
    <location>
        <begin position="42"/>
        <end position="60"/>
    </location>
</feature>
<dbReference type="GO" id="GO:0015293">
    <property type="term" value="F:symporter activity"/>
    <property type="evidence" value="ECO:0007669"/>
    <property type="project" value="UniProtKB-KW"/>
</dbReference>
<comment type="caution">
    <text evidence="15">The sequence shown here is derived from an EMBL/GenBank/DDBJ whole genome shotgun (WGS) entry which is preliminary data.</text>
</comment>
<protein>
    <submittedName>
        <fullName evidence="15">Sodium:solute symporter</fullName>
    </submittedName>
</protein>
<dbReference type="OrthoDB" id="9814523at2"/>
<evidence type="ECO:0000256" key="3">
    <source>
        <dbReference type="ARBA" id="ARBA00022448"/>
    </source>
</evidence>
<evidence type="ECO:0000256" key="8">
    <source>
        <dbReference type="ARBA" id="ARBA00023053"/>
    </source>
</evidence>
<feature type="transmembrane region" description="Helical" evidence="14">
    <location>
        <begin position="363"/>
        <end position="380"/>
    </location>
</feature>
<evidence type="ECO:0000256" key="5">
    <source>
        <dbReference type="ARBA" id="ARBA00022692"/>
    </source>
</evidence>
<gene>
    <name evidence="15" type="ORF">CP960_12805</name>
</gene>
<evidence type="ECO:0000256" key="13">
    <source>
        <dbReference type="RuleBase" id="RU362091"/>
    </source>
</evidence>
<dbReference type="PANTHER" id="PTHR48086:SF3">
    <property type="entry name" value="SODIUM_PROLINE SYMPORTER"/>
    <property type="match status" value="1"/>
</dbReference>
<evidence type="ECO:0000256" key="11">
    <source>
        <dbReference type="ARBA" id="ARBA00023201"/>
    </source>
</evidence>
<keyword evidence="4" id="KW-1003">Cell membrane</keyword>
<evidence type="ECO:0000256" key="6">
    <source>
        <dbReference type="ARBA" id="ARBA00022847"/>
    </source>
</evidence>
<feature type="transmembrane region" description="Helical" evidence="14">
    <location>
        <begin position="116"/>
        <end position="136"/>
    </location>
</feature>
<keyword evidence="7 14" id="KW-1133">Transmembrane helix</keyword>
<dbReference type="PANTHER" id="PTHR48086">
    <property type="entry name" value="SODIUM/PROLINE SYMPORTER-RELATED"/>
    <property type="match status" value="1"/>
</dbReference>
<dbReference type="InterPro" id="IPR038377">
    <property type="entry name" value="Na/Glc_symporter_sf"/>
</dbReference>
<evidence type="ECO:0000313" key="16">
    <source>
        <dbReference type="Proteomes" id="UP000233248"/>
    </source>
</evidence>
<sequence>MNIYLWGVVISILLYLLAGFYAGRKVKNIEDYYVSGRNASTFLITGTMFASMLSINGFMGDTAYAYNGHITSIVLINTICACGYIIGPLLFGRFIRRAKVNTMPSYFFKRFNSIRIKRFAGIVTVISLSAYFLSVIKGTSILMESLTGFNETIALLLSWGCIMIFTLYSGSKGVILTDTIMCIFFLCITIIAGSYVFNSTGGVSNLVSNLVNNPLAPDGILSYKGSSDNSVFYAITMGIIWMITVSVSPWQAGRNLMAKNEHVIFRSGVLTALLTVLFLFYLYLIAISIIQINPNMHKPEEVIIWAAYKTMPEIIGMLLLTGIMAAGLSSASTFLSVVSFSISSDILDVKFKDEKKQLNFTRVVLFTFSIVILIIAYYNILSIRVIAWFASTVIAASWGYVAFASVWSKKLTERGAFYAMFSGFITFIFAKLLKEYFNLPLENFLDPFFIATFMSILCGILGSRNQIKTKEEIIFQTNLHIVPKKESKISDYKKDKTFAWIIILSGILISILLIKYWAFAYEDAINLKLSMQN</sequence>
<comment type="subcellular location">
    <subcellularLocation>
        <location evidence="1">Cell membrane</location>
        <topology evidence="1">Multi-pass membrane protein</topology>
    </subcellularLocation>
</comment>
<evidence type="ECO:0000256" key="9">
    <source>
        <dbReference type="ARBA" id="ARBA00023065"/>
    </source>
</evidence>
<dbReference type="AlphaFoldDB" id="A0A2N1IZT5"/>
<evidence type="ECO:0000256" key="12">
    <source>
        <dbReference type="ARBA" id="ARBA00033708"/>
    </source>
</evidence>
<keyword evidence="6" id="KW-0769">Symport</keyword>
<keyword evidence="10 14" id="KW-0472">Membrane</keyword>
<keyword evidence="16" id="KW-1185">Reference proteome</keyword>
<comment type="catalytic activity">
    <reaction evidence="12">
        <text>L-proline(in) + Na(+)(in) = L-proline(out) + Na(+)(out)</text>
        <dbReference type="Rhea" id="RHEA:28967"/>
        <dbReference type="ChEBI" id="CHEBI:29101"/>
        <dbReference type="ChEBI" id="CHEBI:60039"/>
    </reaction>
</comment>
<feature type="transmembrane region" description="Helical" evidence="14">
    <location>
        <begin position="270"/>
        <end position="294"/>
    </location>
</feature>
<feature type="transmembrane region" description="Helical" evidence="14">
    <location>
        <begin position="386"/>
        <end position="403"/>
    </location>
</feature>
<organism evidence="15 16">
    <name type="scientific">Malaciobacter halophilus</name>
    <dbReference type="NCBI Taxonomy" id="197482"/>
    <lineage>
        <taxon>Bacteria</taxon>
        <taxon>Pseudomonadati</taxon>
        <taxon>Campylobacterota</taxon>
        <taxon>Epsilonproteobacteria</taxon>
        <taxon>Campylobacterales</taxon>
        <taxon>Arcobacteraceae</taxon>
        <taxon>Malaciobacter</taxon>
    </lineage>
</organism>
<dbReference type="Proteomes" id="UP000233248">
    <property type="component" value="Unassembled WGS sequence"/>
</dbReference>
<feature type="transmembrane region" description="Helical" evidence="14">
    <location>
        <begin position="148"/>
        <end position="168"/>
    </location>
</feature>
<accession>A0A2N1IZT5</accession>